<comment type="caution">
    <text evidence="3">The sequence shown here is derived from an EMBL/GenBank/DDBJ whole genome shotgun (WGS) entry which is preliminary data.</text>
</comment>
<sequence>MQKDTTLTISRSSGNSYNCLPASCEDFVANCTKCDCISFPIDPDICSKTPSQGSLPCFHSRYLFTINCNECMYGSFLDATGNCLMCGNYINNCNSCMQLQDKTIICNACNYGYARSWLDKSACINCRIQIPNCLACMPSKVYTEYVCNECIDNYVVDSTGECIPCESIFPNCGECTMKGSEPRCSKCSFGYGLIDKSVAILEIDICQLCHEIVPNCVVCTFETETEVTCLACNEGTQMIAKNVCSNCTKIDPYCTMCTVDPNPTCVTCKSDMTFIDGACKSCMSISGGCRNCVHSPKPYCTECISGFYLTDLGTGATCVLCATVVKECAECTLSDGAVVCLTCKEGYYLTGDGKCVKLQQNLEGCKQYHDNSCSACVDGYVLISHICIFCRAHLVGCAKCTTLKNSDVQCTECILGYYLKNGKCFACSNAVSNCRTCAPASGILNTHEVTCTSCAITYYLNTSYNTCELLIPHCAYFFKEESSVQCQMCLEGYHLVIDSQGNSACTYVTSERTEAWLHIWVTITLFFGVMVSIFLPICFKSFLIVKKYSHPSDTCDSAPEDKQHE</sequence>
<evidence type="ECO:0000256" key="1">
    <source>
        <dbReference type="SAM" id="Phobius"/>
    </source>
</evidence>
<feature type="domain" description="EGF-like" evidence="2">
    <location>
        <begin position="85"/>
        <end position="124"/>
    </location>
</feature>
<protein>
    <submittedName>
        <fullName evidence="3">High cysteine membrane protein Group 2</fullName>
    </submittedName>
</protein>
<dbReference type="PANTHER" id="PTHR23275">
    <property type="entry name" value="CABRIOLET.-RELATED"/>
    <property type="match status" value="1"/>
</dbReference>
<gene>
    <name evidence="3" type="ORF">QR46_1636</name>
</gene>
<feature type="domain" description="EGF-like" evidence="2">
    <location>
        <begin position="208"/>
        <end position="245"/>
    </location>
</feature>
<keyword evidence="1" id="KW-0812">Transmembrane</keyword>
<feature type="domain" description="EGF-like" evidence="2">
    <location>
        <begin position="389"/>
        <end position="425"/>
    </location>
</feature>
<feature type="domain" description="EGF-like" evidence="2">
    <location>
        <begin position="320"/>
        <end position="356"/>
    </location>
</feature>
<dbReference type="EMBL" id="JXTI01000035">
    <property type="protein sequence ID" value="KWX14352.1"/>
    <property type="molecule type" value="Genomic_DNA"/>
</dbReference>
<feature type="domain" description="EGF-like" evidence="2">
    <location>
        <begin position="164"/>
        <end position="207"/>
    </location>
</feature>
<dbReference type="Proteomes" id="UP000070089">
    <property type="component" value="Unassembled WGS sequence"/>
</dbReference>
<dbReference type="InterPro" id="IPR052798">
    <property type="entry name" value="Giardia_VSA"/>
</dbReference>
<feature type="transmembrane region" description="Helical" evidence="1">
    <location>
        <begin position="515"/>
        <end position="539"/>
    </location>
</feature>
<feature type="domain" description="EGF-like" evidence="2">
    <location>
        <begin position="426"/>
        <end position="468"/>
    </location>
</feature>
<feature type="domain" description="EGF-like" evidence="2">
    <location>
        <begin position="125"/>
        <end position="163"/>
    </location>
</feature>
<accession>A0A132NXB9</accession>
<reference evidence="3 4" key="1">
    <citation type="journal article" date="2015" name="Mol. Biochem. Parasitol.">
        <title>Identification of polymorphic genes for use in assemblage B genotyping assays through comparative genomics of multiple assemblage B Giardia duodenalis isolates.</title>
        <authorList>
            <person name="Wielinga C."/>
            <person name="Thompson R.C."/>
            <person name="Monis P."/>
            <person name="Ryan U."/>
        </authorList>
    </citation>
    <scope>NUCLEOTIDE SEQUENCE [LARGE SCALE GENOMIC DNA]</scope>
    <source>
        <strain evidence="3 4">BAH15c1</strain>
    </source>
</reference>
<dbReference type="SMART" id="SM00261">
    <property type="entry name" value="FU"/>
    <property type="match status" value="4"/>
</dbReference>
<feature type="domain" description="EGF-like" evidence="2">
    <location>
        <begin position="281"/>
        <end position="319"/>
    </location>
</feature>
<proteinExistence type="predicted"/>
<dbReference type="SMART" id="SM00181">
    <property type="entry name" value="EGF"/>
    <property type="match status" value="9"/>
</dbReference>
<dbReference type="InterPro" id="IPR006212">
    <property type="entry name" value="Furin_repeat"/>
</dbReference>
<keyword evidence="1" id="KW-1133">Transmembrane helix</keyword>
<organism evidence="3 4">
    <name type="scientific">Giardia duodenalis assemblage B</name>
    <dbReference type="NCBI Taxonomy" id="1394984"/>
    <lineage>
        <taxon>Eukaryota</taxon>
        <taxon>Metamonada</taxon>
        <taxon>Diplomonadida</taxon>
        <taxon>Hexamitidae</taxon>
        <taxon>Giardiinae</taxon>
        <taxon>Giardia</taxon>
    </lineage>
</organism>
<dbReference type="OrthoDB" id="27404at2759"/>
<dbReference type="VEuPathDB" id="GiardiaDB:QR46_1636"/>
<dbReference type="SUPFAM" id="SSF57184">
    <property type="entry name" value="Growth factor receptor domain"/>
    <property type="match status" value="3"/>
</dbReference>
<dbReference type="AlphaFoldDB" id="A0A132NXB9"/>
<evidence type="ECO:0000313" key="3">
    <source>
        <dbReference type="EMBL" id="KWX14352.1"/>
    </source>
</evidence>
<dbReference type="InterPro" id="IPR009030">
    <property type="entry name" value="Growth_fac_rcpt_cys_sf"/>
</dbReference>
<dbReference type="PANTHER" id="PTHR23275:SF102">
    <property type="entry name" value="CHROMOSOME UNDETERMINED SCAFFOLD_170, WHOLE GENOME SHOTGUN SEQUENCE"/>
    <property type="match status" value="1"/>
</dbReference>
<dbReference type="InterPro" id="IPR000742">
    <property type="entry name" value="EGF"/>
</dbReference>
<evidence type="ECO:0000313" key="4">
    <source>
        <dbReference type="Proteomes" id="UP000070089"/>
    </source>
</evidence>
<feature type="domain" description="EGF-like" evidence="2">
    <location>
        <begin position="246"/>
        <end position="280"/>
    </location>
</feature>
<keyword evidence="1" id="KW-0472">Membrane</keyword>
<evidence type="ECO:0000259" key="2">
    <source>
        <dbReference type="SMART" id="SM00181"/>
    </source>
</evidence>
<name>A0A132NXB9_GIAIN</name>